<feature type="domain" description="Cupin type-2" evidence="1">
    <location>
        <begin position="40"/>
        <end position="104"/>
    </location>
</feature>
<sequence length="113" mass="12556">MTPASTDFFLQDDAQPWQTVGEGIRRKVLTYEASLMLVKVSFEAGSVGALHQHVHTQMSYVESGVFEVVVGDEQRALKAGDTFYAPSNVWHGVFCQEAGVLLDVFTPMREDFV</sequence>
<evidence type="ECO:0000313" key="2">
    <source>
        <dbReference type="EMBL" id="GGF05800.1"/>
    </source>
</evidence>
<dbReference type="Pfam" id="PF07883">
    <property type="entry name" value="Cupin_2"/>
    <property type="match status" value="1"/>
</dbReference>
<proteinExistence type="predicted"/>
<reference evidence="3" key="1">
    <citation type="journal article" date="2019" name="Int. J. Syst. Evol. Microbiol.">
        <title>The Global Catalogue of Microorganisms (GCM) 10K type strain sequencing project: providing services to taxonomists for standard genome sequencing and annotation.</title>
        <authorList>
            <consortium name="The Broad Institute Genomics Platform"/>
            <consortium name="The Broad Institute Genome Sequencing Center for Infectious Disease"/>
            <person name="Wu L."/>
            <person name="Ma J."/>
        </authorList>
    </citation>
    <scope>NUCLEOTIDE SEQUENCE [LARGE SCALE GENOMIC DNA]</scope>
    <source>
        <strain evidence="3">CGMCC 1.15197</strain>
    </source>
</reference>
<dbReference type="InterPro" id="IPR052535">
    <property type="entry name" value="Bacilysin_H2HPP_isomerase"/>
</dbReference>
<dbReference type="CDD" id="cd02238">
    <property type="entry name" value="cupin_KdgF"/>
    <property type="match status" value="1"/>
</dbReference>
<dbReference type="PANTHER" id="PTHR40112">
    <property type="entry name" value="H2HPP ISOMERASE"/>
    <property type="match status" value="1"/>
</dbReference>
<gene>
    <name evidence="2" type="ORF">GCM10011383_16150</name>
</gene>
<evidence type="ECO:0000313" key="3">
    <source>
        <dbReference type="Proteomes" id="UP000632273"/>
    </source>
</evidence>
<protein>
    <submittedName>
        <fullName evidence="2">Cupin</fullName>
    </submittedName>
</protein>
<accession>A0ABQ1TX25</accession>
<name>A0ABQ1TX25_9BACT</name>
<dbReference type="PIRSF" id="PIRSF029883">
    <property type="entry name" value="KdgF"/>
    <property type="match status" value="1"/>
</dbReference>
<dbReference type="Proteomes" id="UP000632273">
    <property type="component" value="Unassembled WGS sequence"/>
</dbReference>
<comment type="caution">
    <text evidence="2">The sequence shown here is derived from an EMBL/GenBank/DDBJ whole genome shotgun (WGS) entry which is preliminary data.</text>
</comment>
<dbReference type="InterPro" id="IPR013096">
    <property type="entry name" value="Cupin_2"/>
</dbReference>
<dbReference type="Gene3D" id="2.60.120.10">
    <property type="entry name" value="Jelly Rolls"/>
    <property type="match status" value="1"/>
</dbReference>
<dbReference type="InterPro" id="IPR025499">
    <property type="entry name" value="KdgF"/>
</dbReference>
<dbReference type="RefSeq" id="WP_188812913.1">
    <property type="nucleotide sequence ID" value="NZ_BMHT01000002.1"/>
</dbReference>
<dbReference type="InterPro" id="IPR014710">
    <property type="entry name" value="RmlC-like_jellyroll"/>
</dbReference>
<dbReference type="SUPFAM" id="SSF51182">
    <property type="entry name" value="RmlC-like cupins"/>
    <property type="match status" value="1"/>
</dbReference>
<organism evidence="2 3">
    <name type="scientific">Hymenobacter cavernae</name>
    <dbReference type="NCBI Taxonomy" id="2044852"/>
    <lineage>
        <taxon>Bacteria</taxon>
        <taxon>Pseudomonadati</taxon>
        <taxon>Bacteroidota</taxon>
        <taxon>Cytophagia</taxon>
        <taxon>Cytophagales</taxon>
        <taxon>Hymenobacteraceae</taxon>
        <taxon>Hymenobacter</taxon>
    </lineage>
</organism>
<keyword evidence="3" id="KW-1185">Reference proteome</keyword>
<dbReference type="InterPro" id="IPR011051">
    <property type="entry name" value="RmlC_Cupin_sf"/>
</dbReference>
<dbReference type="PANTHER" id="PTHR40112:SF1">
    <property type="entry name" value="H2HPP ISOMERASE"/>
    <property type="match status" value="1"/>
</dbReference>
<dbReference type="EMBL" id="BMHT01000002">
    <property type="protein sequence ID" value="GGF05800.1"/>
    <property type="molecule type" value="Genomic_DNA"/>
</dbReference>
<evidence type="ECO:0000259" key="1">
    <source>
        <dbReference type="Pfam" id="PF07883"/>
    </source>
</evidence>